<sequence length="210" mass="23107">MLLLVVSVSLTNMFFAVGVVCVPLPEQGPPTSHHWGPVVRLRHLYAARPGLHLLISGDGQVHGSEQQTPHSLLEISPVEPGCVVIRGVAASKYLCIEPDGRLYSTPTYSRDSCTFREQILPDGYSVYTSVTHGALLSLGTPRQRKQGRDRGMPALAQFLPRISSLDQVPDPGPDVPEQLEQRRPTEDPVDAMDLFGQLSQIMHSPSFHKR</sequence>
<dbReference type="InterPro" id="IPR002209">
    <property type="entry name" value="Fibroblast_GF_fam"/>
</dbReference>
<dbReference type="AlphaFoldDB" id="A0A6P8U2Z4"/>
<accession>A0A6P8U2Z4</accession>
<dbReference type="PRINTS" id="PR00262">
    <property type="entry name" value="IL1HBGF"/>
</dbReference>
<comment type="similarity">
    <text evidence="1 2">Belongs to the heparin-binding growth factors family.</text>
</comment>
<evidence type="ECO:0000256" key="2">
    <source>
        <dbReference type="RuleBase" id="RU049442"/>
    </source>
</evidence>
<evidence type="ECO:0000256" key="1">
    <source>
        <dbReference type="ARBA" id="ARBA00007936"/>
    </source>
</evidence>
<dbReference type="Proteomes" id="UP000515161">
    <property type="component" value="Unplaced"/>
</dbReference>
<dbReference type="GO" id="GO:0008083">
    <property type="term" value="F:growth factor activity"/>
    <property type="evidence" value="ECO:0007669"/>
    <property type="project" value="InterPro"/>
</dbReference>
<dbReference type="SUPFAM" id="SSF50353">
    <property type="entry name" value="Cytokine"/>
    <property type="match status" value="1"/>
</dbReference>
<dbReference type="GeneID" id="117545425"/>
<dbReference type="OrthoDB" id="9937370at2759"/>
<dbReference type="CTD" id="9965"/>
<dbReference type="InParanoid" id="A0A6P8U2Z4"/>
<reference evidence="5" key="1">
    <citation type="submission" date="2025-08" db="UniProtKB">
        <authorList>
            <consortium name="RefSeq"/>
        </authorList>
    </citation>
    <scope>IDENTIFICATION</scope>
</reference>
<keyword evidence="4" id="KW-1185">Reference proteome</keyword>
<dbReference type="FunCoup" id="A0A6P8U2Z4">
    <property type="interactions" value="1140"/>
</dbReference>
<evidence type="ECO:0000313" key="5">
    <source>
        <dbReference type="RefSeq" id="XP_034071093.1"/>
    </source>
</evidence>
<dbReference type="KEGG" id="gacu:117545425"/>
<dbReference type="PRINTS" id="PR00263">
    <property type="entry name" value="HBGFFGF"/>
</dbReference>
<dbReference type="PANTHER" id="PTHR11486">
    <property type="entry name" value="FIBROBLAST GROWTH FACTOR"/>
    <property type="match status" value="1"/>
</dbReference>
<name>A0A6P8U2Z4_GYMAC</name>
<feature type="signal peptide" evidence="2">
    <location>
        <begin position="1"/>
        <end position="18"/>
    </location>
</feature>
<organism evidence="4 5">
    <name type="scientific">Gymnodraco acuticeps</name>
    <name type="common">Antarctic dragonfish</name>
    <dbReference type="NCBI Taxonomy" id="8218"/>
    <lineage>
        <taxon>Eukaryota</taxon>
        <taxon>Metazoa</taxon>
        <taxon>Chordata</taxon>
        <taxon>Craniata</taxon>
        <taxon>Vertebrata</taxon>
        <taxon>Euteleostomi</taxon>
        <taxon>Actinopterygii</taxon>
        <taxon>Neopterygii</taxon>
        <taxon>Teleostei</taxon>
        <taxon>Neoteleostei</taxon>
        <taxon>Acanthomorphata</taxon>
        <taxon>Eupercaria</taxon>
        <taxon>Perciformes</taxon>
        <taxon>Notothenioidei</taxon>
        <taxon>Bathydraconidae</taxon>
        <taxon>Gymnodraco</taxon>
    </lineage>
</organism>
<dbReference type="InterPro" id="IPR008996">
    <property type="entry name" value="IL1/FGF"/>
</dbReference>
<dbReference type="SMART" id="SM00442">
    <property type="entry name" value="FGF"/>
    <property type="match status" value="1"/>
</dbReference>
<feature type="chain" id="PRO_5028510037" description="Fibroblast growth factor" evidence="2">
    <location>
        <begin position="19"/>
        <end position="210"/>
    </location>
</feature>
<dbReference type="Pfam" id="PF00167">
    <property type="entry name" value="FGF"/>
    <property type="match status" value="1"/>
</dbReference>
<proteinExistence type="inferred from homology"/>
<dbReference type="RefSeq" id="XP_034071093.1">
    <property type="nucleotide sequence ID" value="XM_034215202.1"/>
</dbReference>
<feature type="region of interest" description="Disordered" evidence="3">
    <location>
        <begin position="165"/>
        <end position="189"/>
    </location>
</feature>
<evidence type="ECO:0000313" key="4">
    <source>
        <dbReference type="Proteomes" id="UP000515161"/>
    </source>
</evidence>
<gene>
    <name evidence="5" type="primary">fgf19</name>
</gene>
<keyword evidence="2" id="KW-0732">Signal</keyword>
<dbReference type="Gene3D" id="2.80.10.50">
    <property type="match status" value="1"/>
</dbReference>
<evidence type="ECO:0000256" key="3">
    <source>
        <dbReference type="SAM" id="MobiDB-lite"/>
    </source>
</evidence>
<protein>
    <recommendedName>
        <fullName evidence="2">Fibroblast growth factor</fullName>
        <shortName evidence="2">FGF</shortName>
    </recommendedName>
</protein>